<evidence type="ECO:0000259" key="7">
    <source>
        <dbReference type="Pfam" id="PF04138"/>
    </source>
</evidence>
<dbReference type="RefSeq" id="WP_184263218.1">
    <property type="nucleotide sequence ID" value="NZ_JACIIX010000005.1"/>
</dbReference>
<dbReference type="PANTHER" id="PTHR38459:SF1">
    <property type="entry name" value="PROPHAGE BACTOPRENOL-LINKED GLUCOSE TRANSLOCASE HOMOLOG"/>
    <property type="match status" value="1"/>
</dbReference>
<keyword evidence="9" id="KW-1185">Reference proteome</keyword>
<dbReference type="GO" id="GO:0000271">
    <property type="term" value="P:polysaccharide biosynthetic process"/>
    <property type="evidence" value="ECO:0007669"/>
    <property type="project" value="InterPro"/>
</dbReference>
<dbReference type="Pfam" id="PF04138">
    <property type="entry name" value="GtrA_DPMS_TM"/>
    <property type="match status" value="1"/>
</dbReference>
<dbReference type="InterPro" id="IPR007267">
    <property type="entry name" value="GtrA_DPMS_TM"/>
</dbReference>
<evidence type="ECO:0000313" key="8">
    <source>
        <dbReference type="EMBL" id="MBB6210390.1"/>
    </source>
</evidence>
<feature type="transmembrane region" description="Helical" evidence="6">
    <location>
        <begin position="108"/>
        <end position="130"/>
    </location>
</feature>
<name>A0A7X0DLW2_NOVIT</name>
<reference evidence="8 9" key="1">
    <citation type="submission" date="2020-08" db="EMBL/GenBank/DDBJ databases">
        <title>Genomic Encyclopedia of Type Strains, Phase IV (KMG-IV): sequencing the most valuable type-strain genomes for metagenomic binning, comparative biology and taxonomic classification.</title>
        <authorList>
            <person name="Goeker M."/>
        </authorList>
    </citation>
    <scope>NUCLEOTIDE SEQUENCE [LARGE SCALE GENOMIC DNA]</scope>
    <source>
        <strain evidence="8 9">DSM 11590</strain>
    </source>
</reference>
<evidence type="ECO:0000256" key="4">
    <source>
        <dbReference type="ARBA" id="ARBA00022989"/>
    </source>
</evidence>
<dbReference type="PANTHER" id="PTHR38459">
    <property type="entry name" value="PROPHAGE BACTOPRENOL-LINKED GLUCOSE TRANSLOCASE HOMOLOG"/>
    <property type="match status" value="1"/>
</dbReference>
<comment type="similarity">
    <text evidence="2">Belongs to the GtrA family.</text>
</comment>
<keyword evidence="4 6" id="KW-1133">Transmembrane helix</keyword>
<dbReference type="EMBL" id="JACIIX010000005">
    <property type="protein sequence ID" value="MBB6210390.1"/>
    <property type="molecule type" value="Genomic_DNA"/>
</dbReference>
<feature type="transmembrane region" description="Helical" evidence="6">
    <location>
        <begin position="75"/>
        <end position="96"/>
    </location>
</feature>
<dbReference type="InterPro" id="IPR051401">
    <property type="entry name" value="GtrA_CellWall_Glycosyl"/>
</dbReference>
<keyword evidence="5 6" id="KW-0472">Membrane</keyword>
<evidence type="ECO:0000256" key="5">
    <source>
        <dbReference type="ARBA" id="ARBA00023136"/>
    </source>
</evidence>
<dbReference type="AlphaFoldDB" id="A0A7X0DLW2"/>
<comment type="subcellular location">
    <subcellularLocation>
        <location evidence="1">Membrane</location>
        <topology evidence="1">Multi-pass membrane protein</topology>
    </subcellularLocation>
</comment>
<evidence type="ECO:0000256" key="3">
    <source>
        <dbReference type="ARBA" id="ARBA00022692"/>
    </source>
</evidence>
<sequence>MMVSLFRRYQAVVMFGLVGGIGFLTDAGTLSLLHEIFGWGSIEARAVSFPVAVTVTWLLNRNLTFSRSPVTSSRYIGYFLLQGLGALVNFAIFSALVRSMIPVLSLPVPALAVGSAVSMFLTFFGCRLVIFAESRA</sequence>
<keyword evidence="3 6" id="KW-0812">Transmembrane</keyword>
<accession>A0A7X0DLW2</accession>
<evidence type="ECO:0000313" key="9">
    <source>
        <dbReference type="Proteomes" id="UP000544872"/>
    </source>
</evidence>
<organism evidence="8 9">
    <name type="scientific">Novispirillum itersonii</name>
    <name type="common">Aquaspirillum itersonii</name>
    <dbReference type="NCBI Taxonomy" id="189"/>
    <lineage>
        <taxon>Bacteria</taxon>
        <taxon>Pseudomonadati</taxon>
        <taxon>Pseudomonadota</taxon>
        <taxon>Alphaproteobacteria</taxon>
        <taxon>Rhodospirillales</taxon>
        <taxon>Novispirillaceae</taxon>
        <taxon>Novispirillum</taxon>
    </lineage>
</organism>
<evidence type="ECO:0000256" key="1">
    <source>
        <dbReference type="ARBA" id="ARBA00004141"/>
    </source>
</evidence>
<protein>
    <submittedName>
        <fullName evidence="8">Putative flippase GtrA</fullName>
    </submittedName>
</protein>
<dbReference type="Proteomes" id="UP000544872">
    <property type="component" value="Unassembled WGS sequence"/>
</dbReference>
<feature type="domain" description="GtrA/DPMS transmembrane" evidence="7">
    <location>
        <begin position="15"/>
        <end position="131"/>
    </location>
</feature>
<feature type="transmembrane region" description="Helical" evidence="6">
    <location>
        <begin position="46"/>
        <end position="63"/>
    </location>
</feature>
<evidence type="ECO:0000256" key="2">
    <source>
        <dbReference type="ARBA" id="ARBA00009399"/>
    </source>
</evidence>
<evidence type="ECO:0000256" key="6">
    <source>
        <dbReference type="SAM" id="Phobius"/>
    </source>
</evidence>
<feature type="transmembrane region" description="Helical" evidence="6">
    <location>
        <begin position="12"/>
        <end position="34"/>
    </location>
</feature>
<gene>
    <name evidence="8" type="ORF">FHS48_001805</name>
</gene>
<comment type="caution">
    <text evidence="8">The sequence shown here is derived from an EMBL/GenBank/DDBJ whole genome shotgun (WGS) entry which is preliminary data.</text>
</comment>
<proteinExistence type="inferred from homology"/>
<dbReference type="GO" id="GO:0005886">
    <property type="term" value="C:plasma membrane"/>
    <property type="evidence" value="ECO:0007669"/>
    <property type="project" value="TreeGrafter"/>
</dbReference>